<gene>
    <name evidence="1" type="ORF">MNBD_GAMMA01-2251</name>
</gene>
<reference evidence="1" key="1">
    <citation type="submission" date="2018-06" db="EMBL/GenBank/DDBJ databases">
        <authorList>
            <person name="Zhirakovskaya E."/>
        </authorList>
    </citation>
    <scope>NUCLEOTIDE SEQUENCE</scope>
</reference>
<protein>
    <submittedName>
        <fullName evidence="1">Uncharacterized protein</fullName>
    </submittedName>
</protein>
<proteinExistence type="predicted"/>
<dbReference type="EMBL" id="UOEW01000235">
    <property type="protein sequence ID" value="VAW39585.1"/>
    <property type="molecule type" value="Genomic_DNA"/>
</dbReference>
<feature type="non-terminal residue" evidence="1">
    <location>
        <position position="35"/>
    </location>
</feature>
<dbReference type="AlphaFoldDB" id="A0A3B0V7P1"/>
<organism evidence="1">
    <name type="scientific">hydrothermal vent metagenome</name>
    <dbReference type="NCBI Taxonomy" id="652676"/>
    <lineage>
        <taxon>unclassified sequences</taxon>
        <taxon>metagenomes</taxon>
        <taxon>ecological metagenomes</taxon>
    </lineage>
</organism>
<sequence length="35" mass="3951">MVLAVCDFYQIVLIDLSYQKEYPIFAPNTGSIKLG</sequence>
<accession>A0A3B0V7P1</accession>
<evidence type="ECO:0000313" key="1">
    <source>
        <dbReference type="EMBL" id="VAW39585.1"/>
    </source>
</evidence>
<name>A0A3B0V7P1_9ZZZZ</name>